<protein>
    <recommendedName>
        <fullName evidence="2">J domain-containing protein</fullName>
    </recommendedName>
</protein>
<dbReference type="Pfam" id="PF00226">
    <property type="entry name" value="DnaJ"/>
    <property type="match status" value="1"/>
</dbReference>
<evidence type="ECO:0000256" key="1">
    <source>
        <dbReference type="SAM" id="MobiDB-lite"/>
    </source>
</evidence>
<feature type="compositionally biased region" description="Basic and acidic residues" evidence="1">
    <location>
        <begin position="197"/>
        <end position="206"/>
    </location>
</feature>
<dbReference type="CDD" id="cd06257">
    <property type="entry name" value="DnaJ"/>
    <property type="match status" value="1"/>
</dbReference>
<dbReference type="AlphaFoldDB" id="A0A9P4MDY2"/>
<dbReference type="EMBL" id="ML996091">
    <property type="protein sequence ID" value="KAF2149367.1"/>
    <property type="molecule type" value="Genomic_DNA"/>
</dbReference>
<feature type="compositionally biased region" description="Low complexity" evidence="1">
    <location>
        <begin position="636"/>
        <end position="652"/>
    </location>
</feature>
<dbReference type="Proteomes" id="UP000799439">
    <property type="component" value="Unassembled WGS sequence"/>
</dbReference>
<dbReference type="PROSITE" id="PS50076">
    <property type="entry name" value="DNAJ_2"/>
    <property type="match status" value="1"/>
</dbReference>
<dbReference type="PROSITE" id="PS00636">
    <property type="entry name" value="DNAJ_1"/>
    <property type="match status" value="1"/>
</dbReference>
<feature type="domain" description="J" evidence="2">
    <location>
        <begin position="9"/>
        <end position="75"/>
    </location>
</feature>
<gene>
    <name evidence="3" type="ORF">K461DRAFT_296841</name>
</gene>
<dbReference type="PANTHER" id="PTHR44029">
    <property type="entry name" value="DNAJ HOMOLOG SUBFAMILY C MEMBER 21"/>
    <property type="match status" value="1"/>
</dbReference>
<dbReference type="InterPro" id="IPR018253">
    <property type="entry name" value="DnaJ_domain_CS"/>
</dbReference>
<dbReference type="GO" id="GO:0005737">
    <property type="term" value="C:cytoplasm"/>
    <property type="evidence" value="ECO:0007669"/>
    <property type="project" value="TreeGrafter"/>
</dbReference>
<dbReference type="InterPro" id="IPR036869">
    <property type="entry name" value="J_dom_sf"/>
</dbReference>
<feature type="compositionally biased region" description="Polar residues" evidence="1">
    <location>
        <begin position="278"/>
        <end position="297"/>
    </location>
</feature>
<evidence type="ECO:0000313" key="3">
    <source>
        <dbReference type="EMBL" id="KAF2149367.1"/>
    </source>
</evidence>
<dbReference type="Gene3D" id="1.10.287.110">
    <property type="entry name" value="DnaJ domain"/>
    <property type="match status" value="1"/>
</dbReference>
<feature type="compositionally biased region" description="Pro residues" evidence="1">
    <location>
        <begin position="180"/>
        <end position="196"/>
    </location>
</feature>
<dbReference type="InterPro" id="IPR051964">
    <property type="entry name" value="Chaperone_stress_response"/>
</dbReference>
<dbReference type="SMART" id="SM00271">
    <property type="entry name" value="DnaJ"/>
    <property type="match status" value="1"/>
</dbReference>
<proteinExistence type="predicted"/>
<comment type="caution">
    <text evidence="3">The sequence shown here is derived from an EMBL/GenBank/DDBJ whole genome shotgun (WGS) entry which is preliminary data.</text>
</comment>
<accession>A0A9P4MDY2</accession>
<feature type="compositionally biased region" description="Polar residues" evidence="1">
    <location>
        <begin position="430"/>
        <end position="466"/>
    </location>
</feature>
<name>A0A9P4MDY2_9PEZI</name>
<feature type="region of interest" description="Disordered" evidence="1">
    <location>
        <begin position="628"/>
        <end position="706"/>
    </location>
</feature>
<feature type="compositionally biased region" description="Basic and acidic residues" evidence="1">
    <location>
        <begin position="339"/>
        <end position="351"/>
    </location>
</feature>
<feature type="region of interest" description="Disordered" evidence="1">
    <location>
        <begin position="723"/>
        <end position="834"/>
    </location>
</feature>
<feature type="region of interest" description="Disordered" evidence="1">
    <location>
        <begin position="232"/>
        <end position="480"/>
    </location>
</feature>
<organism evidence="3 4">
    <name type="scientific">Myriangium duriaei CBS 260.36</name>
    <dbReference type="NCBI Taxonomy" id="1168546"/>
    <lineage>
        <taxon>Eukaryota</taxon>
        <taxon>Fungi</taxon>
        <taxon>Dikarya</taxon>
        <taxon>Ascomycota</taxon>
        <taxon>Pezizomycotina</taxon>
        <taxon>Dothideomycetes</taxon>
        <taxon>Dothideomycetidae</taxon>
        <taxon>Myriangiales</taxon>
        <taxon>Myriangiaceae</taxon>
        <taxon>Myriangium</taxon>
    </lineage>
</organism>
<feature type="compositionally biased region" description="Low complexity" evidence="1">
    <location>
        <begin position="167"/>
        <end position="179"/>
    </location>
</feature>
<feature type="compositionally biased region" description="Polar residues" evidence="1">
    <location>
        <begin position="93"/>
        <end position="104"/>
    </location>
</feature>
<feature type="region of interest" description="Disordered" evidence="1">
    <location>
        <begin position="60"/>
        <end position="209"/>
    </location>
</feature>
<feature type="compositionally biased region" description="Low complexity" evidence="1">
    <location>
        <begin position="298"/>
        <end position="311"/>
    </location>
</feature>
<dbReference type="InterPro" id="IPR001623">
    <property type="entry name" value="DnaJ_domain"/>
</dbReference>
<reference evidence="3" key="1">
    <citation type="journal article" date="2020" name="Stud. Mycol.">
        <title>101 Dothideomycetes genomes: a test case for predicting lifestyles and emergence of pathogens.</title>
        <authorList>
            <person name="Haridas S."/>
            <person name="Albert R."/>
            <person name="Binder M."/>
            <person name="Bloem J."/>
            <person name="Labutti K."/>
            <person name="Salamov A."/>
            <person name="Andreopoulos B."/>
            <person name="Baker S."/>
            <person name="Barry K."/>
            <person name="Bills G."/>
            <person name="Bluhm B."/>
            <person name="Cannon C."/>
            <person name="Castanera R."/>
            <person name="Culley D."/>
            <person name="Daum C."/>
            <person name="Ezra D."/>
            <person name="Gonzalez J."/>
            <person name="Henrissat B."/>
            <person name="Kuo A."/>
            <person name="Liang C."/>
            <person name="Lipzen A."/>
            <person name="Lutzoni F."/>
            <person name="Magnuson J."/>
            <person name="Mondo S."/>
            <person name="Nolan M."/>
            <person name="Ohm R."/>
            <person name="Pangilinan J."/>
            <person name="Park H.-J."/>
            <person name="Ramirez L."/>
            <person name="Alfaro M."/>
            <person name="Sun H."/>
            <person name="Tritt A."/>
            <person name="Yoshinaga Y."/>
            <person name="Zwiers L.-H."/>
            <person name="Turgeon B."/>
            <person name="Goodwin S."/>
            <person name="Spatafora J."/>
            <person name="Crous P."/>
            <person name="Grigoriev I."/>
        </authorList>
    </citation>
    <scope>NUCLEOTIDE SEQUENCE</scope>
    <source>
        <strain evidence="3">CBS 260.36</strain>
    </source>
</reference>
<evidence type="ECO:0000313" key="4">
    <source>
        <dbReference type="Proteomes" id="UP000799439"/>
    </source>
</evidence>
<dbReference type="OrthoDB" id="10250354at2759"/>
<feature type="compositionally biased region" description="Polar residues" evidence="1">
    <location>
        <begin position="675"/>
        <end position="692"/>
    </location>
</feature>
<feature type="compositionally biased region" description="Polar residues" evidence="1">
    <location>
        <begin position="790"/>
        <end position="802"/>
    </location>
</feature>
<keyword evidence="4" id="KW-1185">Reference proteome</keyword>
<dbReference type="SUPFAM" id="SSF46565">
    <property type="entry name" value="Chaperone J-domain"/>
    <property type="match status" value="1"/>
</dbReference>
<feature type="region of interest" description="Disordered" evidence="1">
    <location>
        <begin position="539"/>
        <end position="563"/>
    </location>
</feature>
<dbReference type="PANTHER" id="PTHR44029:SF1">
    <property type="entry name" value="DNAJ HOMOLOG SUBFAMILY C MEMBER 21"/>
    <property type="match status" value="1"/>
</dbReference>
<feature type="compositionally biased region" description="Basic and acidic residues" evidence="1">
    <location>
        <begin position="67"/>
        <end position="77"/>
    </location>
</feature>
<sequence length="1009" mass="109414">MVKPDVKVNYYAALELGADASIEDIKKQYKKLALKYHPDRNPGKEEEIVPKFQAIAAAHEVLSDPTTKAKYDGDRRRANLTGAPPAKPAASGQRGNPYTATSNFAPPPRRTADPTGWTRPNRPATGADRYANFPGPGPTSRQGDTRKTTASEAWSHLGGQKKQQSQARPGPGHGPQQQRRPPPVPPRDNAAPPPRPDLPKREDEIRAGVNYRPAPSYFANAAERTAYAHFNAANANAQRPGVHRMNTTTTPRKGGFDPNTPGSDERPPAGPSAYANMHDNSTTKPQYRDYMSQTSSHSNGSTDSGPTSGGTRPLFGEANRTSSTYAHTGGEKTYFSSDQLKRSHSTRDTTKIHHPPTARHRSASPTKKSPPQPRKAQTFGGILTDDSDIPSSESASSSDNSPVSQKGAFGTRPRPKKVPTSRLNGVNIPPTGNQSPLHGRRLSQQSQPSRKNSLQSGSDSAGQNNMYEPPFFDSERSSGARPAWSDYYPFGPTKPAPDARRGTIPQWAIPSSVNFRSSGKQDKARTTFQQDGLSYVEETPLIDVNDHNQNRTSSSTTTKPKSSHFMDMHLLNSGVDGFVNTSEEDIEHDLADLTTKSNADMRQNSFTIPAGLDNNGAYQNRSADNINTMFSTSGNAPTFTSTPTGSATASPTYPRRTSPSKRGVPRRARDAPPSRGSSNFINTGSSQDQVPSPMSPAPTPNSTRFSDQASARNFAAENWADHFGHTAPRRPSQTGSIKGTAVPHPVTVQDTSDTSDGRESTTQHEPTAADAMDIDPTPPAQSKPARQYSIPPSQWRLSQNAGQQMSQSGRRSSVRSNADAGAQEEQRKASVGSIPSLEQLSATLNQPNDTGLNDLSSLNSSIPFTSKPATSHPAKLFTPNDYAPAPLPQFPNAPDAPTKLSRSIWKDYTARMASYMSAWHSFQRLLTDRSQSTSEMEVQLLSKGAVGLEARGETSTDVSIEAYLRRSIEDQEWVELGSIAQGKHIEALKKYLQLKDKVRQMADGSQLPE</sequence>
<feature type="compositionally biased region" description="Low complexity" evidence="1">
    <location>
        <begin position="803"/>
        <end position="816"/>
    </location>
</feature>
<feature type="compositionally biased region" description="Low complexity" evidence="1">
    <location>
        <begin position="389"/>
        <end position="404"/>
    </location>
</feature>
<feature type="compositionally biased region" description="Basic residues" evidence="1">
    <location>
        <begin position="352"/>
        <end position="362"/>
    </location>
</feature>
<feature type="region of interest" description="Disordered" evidence="1">
    <location>
        <begin position="864"/>
        <end position="898"/>
    </location>
</feature>
<dbReference type="PRINTS" id="PR00625">
    <property type="entry name" value="JDOMAIN"/>
</dbReference>
<evidence type="ECO:0000259" key="2">
    <source>
        <dbReference type="PROSITE" id="PS50076"/>
    </source>
</evidence>